<keyword evidence="1" id="KW-0472">Membrane</keyword>
<evidence type="ECO:0000313" key="3">
    <source>
        <dbReference type="Proteomes" id="UP000095767"/>
    </source>
</evidence>
<keyword evidence="1" id="KW-0812">Transmembrane</keyword>
<sequence>MIIMLLNRRMSNKVIKRYALQTTMIVDLLALTGSYVMGSRRKRKNSIYISLLVCIVLADRAYALLHLMN</sequence>
<dbReference type="AlphaFoldDB" id="A0A1E5WG82"/>
<reference evidence="2 3" key="1">
    <citation type="submission" date="2016-09" db="EMBL/GenBank/DDBJ databases">
        <title>The draft genome of Dichanthelium oligosanthes: A C3 panicoid grass species.</title>
        <authorList>
            <person name="Studer A.J."/>
            <person name="Schnable J.C."/>
            <person name="Brutnell T.P."/>
        </authorList>
    </citation>
    <scope>NUCLEOTIDE SEQUENCE [LARGE SCALE GENOMIC DNA]</scope>
    <source>
        <strain evidence="3">cv. Kellogg 1175</strain>
        <tissue evidence="2">Leaf</tissue>
    </source>
</reference>
<name>A0A1E5WG82_9POAL</name>
<evidence type="ECO:0008006" key="4">
    <source>
        <dbReference type="Google" id="ProtNLM"/>
    </source>
</evidence>
<feature type="transmembrane region" description="Helical" evidence="1">
    <location>
        <begin position="47"/>
        <end position="68"/>
    </location>
</feature>
<keyword evidence="3" id="KW-1185">Reference proteome</keyword>
<comment type="caution">
    <text evidence="2">The sequence shown here is derived from an EMBL/GenBank/DDBJ whole genome shotgun (WGS) entry which is preliminary data.</text>
</comment>
<gene>
    <name evidence="2" type="ORF">BAE44_0002642</name>
</gene>
<evidence type="ECO:0000313" key="2">
    <source>
        <dbReference type="EMBL" id="OEL36338.1"/>
    </source>
</evidence>
<evidence type="ECO:0000256" key="1">
    <source>
        <dbReference type="SAM" id="Phobius"/>
    </source>
</evidence>
<dbReference type="STRING" id="888268.A0A1E5WG82"/>
<accession>A0A1E5WG82</accession>
<keyword evidence="1" id="KW-1133">Transmembrane helix</keyword>
<organism evidence="2 3">
    <name type="scientific">Dichanthelium oligosanthes</name>
    <dbReference type="NCBI Taxonomy" id="888268"/>
    <lineage>
        <taxon>Eukaryota</taxon>
        <taxon>Viridiplantae</taxon>
        <taxon>Streptophyta</taxon>
        <taxon>Embryophyta</taxon>
        <taxon>Tracheophyta</taxon>
        <taxon>Spermatophyta</taxon>
        <taxon>Magnoliopsida</taxon>
        <taxon>Liliopsida</taxon>
        <taxon>Poales</taxon>
        <taxon>Poaceae</taxon>
        <taxon>PACMAD clade</taxon>
        <taxon>Panicoideae</taxon>
        <taxon>Panicodae</taxon>
        <taxon>Paniceae</taxon>
        <taxon>Dichantheliinae</taxon>
        <taxon>Dichanthelium</taxon>
    </lineage>
</organism>
<dbReference type="EMBL" id="LWDX02009510">
    <property type="protein sequence ID" value="OEL36338.1"/>
    <property type="molecule type" value="Genomic_DNA"/>
</dbReference>
<protein>
    <recommendedName>
        <fullName evidence="4">DUF4220 domain-containing protein</fullName>
    </recommendedName>
</protein>
<dbReference type="Proteomes" id="UP000095767">
    <property type="component" value="Unassembled WGS sequence"/>
</dbReference>
<proteinExistence type="predicted"/>